<dbReference type="Proteomes" id="UP000317835">
    <property type="component" value="Chromosome"/>
</dbReference>
<feature type="transmembrane region" description="Helical" evidence="1">
    <location>
        <begin position="12"/>
        <end position="35"/>
    </location>
</feature>
<organism evidence="2 3">
    <name type="scientific">Tautonia plasticadhaerens</name>
    <dbReference type="NCBI Taxonomy" id="2527974"/>
    <lineage>
        <taxon>Bacteria</taxon>
        <taxon>Pseudomonadati</taxon>
        <taxon>Planctomycetota</taxon>
        <taxon>Planctomycetia</taxon>
        <taxon>Isosphaerales</taxon>
        <taxon>Isosphaeraceae</taxon>
        <taxon>Tautonia</taxon>
    </lineage>
</organism>
<name>A0A518HBN5_9BACT</name>
<reference evidence="2 3" key="1">
    <citation type="submission" date="2019-02" db="EMBL/GenBank/DDBJ databases">
        <title>Deep-cultivation of Planctomycetes and their phenomic and genomic characterization uncovers novel biology.</title>
        <authorList>
            <person name="Wiegand S."/>
            <person name="Jogler M."/>
            <person name="Boedeker C."/>
            <person name="Pinto D."/>
            <person name="Vollmers J."/>
            <person name="Rivas-Marin E."/>
            <person name="Kohn T."/>
            <person name="Peeters S.H."/>
            <person name="Heuer A."/>
            <person name="Rast P."/>
            <person name="Oberbeckmann S."/>
            <person name="Bunk B."/>
            <person name="Jeske O."/>
            <person name="Meyerdierks A."/>
            <person name="Storesund J.E."/>
            <person name="Kallscheuer N."/>
            <person name="Luecker S."/>
            <person name="Lage O.M."/>
            <person name="Pohl T."/>
            <person name="Merkel B.J."/>
            <person name="Hornburger P."/>
            <person name="Mueller R.-W."/>
            <person name="Bruemmer F."/>
            <person name="Labrenz M."/>
            <person name="Spormann A.M."/>
            <person name="Op den Camp H."/>
            <person name="Overmann J."/>
            <person name="Amann R."/>
            <person name="Jetten M.S.M."/>
            <person name="Mascher T."/>
            <person name="Medema M.H."/>
            <person name="Devos D.P."/>
            <person name="Kaster A.-K."/>
            <person name="Ovreas L."/>
            <person name="Rohde M."/>
            <person name="Galperin M.Y."/>
            <person name="Jogler C."/>
        </authorList>
    </citation>
    <scope>NUCLEOTIDE SEQUENCE [LARGE SCALE GENOMIC DNA]</scope>
    <source>
        <strain evidence="2 3">ElP</strain>
    </source>
</reference>
<evidence type="ECO:0000313" key="2">
    <source>
        <dbReference type="EMBL" id="QDV38273.1"/>
    </source>
</evidence>
<protein>
    <submittedName>
        <fullName evidence="2">Uncharacterized protein</fullName>
    </submittedName>
</protein>
<sequence length="39" mass="4202">MNPDVVTKIVSAISVGLFFLTVVVTLILPMAYGLIGRRP</sequence>
<dbReference type="KEGG" id="tpla:ElP_62240"/>
<keyword evidence="1" id="KW-0472">Membrane</keyword>
<proteinExistence type="predicted"/>
<keyword evidence="1" id="KW-1133">Transmembrane helix</keyword>
<gene>
    <name evidence="2" type="ORF">ElP_62240</name>
</gene>
<dbReference type="AlphaFoldDB" id="A0A518HBN5"/>
<accession>A0A518HBN5</accession>
<evidence type="ECO:0000256" key="1">
    <source>
        <dbReference type="SAM" id="Phobius"/>
    </source>
</evidence>
<keyword evidence="1" id="KW-0812">Transmembrane</keyword>
<evidence type="ECO:0000313" key="3">
    <source>
        <dbReference type="Proteomes" id="UP000317835"/>
    </source>
</evidence>
<dbReference type="EMBL" id="CP036426">
    <property type="protein sequence ID" value="QDV38273.1"/>
    <property type="molecule type" value="Genomic_DNA"/>
</dbReference>
<keyword evidence="3" id="KW-1185">Reference proteome</keyword>